<feature type="compositionally biased region" description="Pro residues" evidence="1">
    <location>
        <begin position="28"/>
        <end position="40"/>
    </location>
</feature>
<evidence type="ECO:0000256" key="1">
    <source>
        <dbReference type="SAM" id="MobiDB-lite"/>
    </source>
</evidence>
<name>A0AAN8IVS5_TRICO</name>
<organism evidence="2 3">
    <name type="scientific">Trichostrongylus colubriformis</name>
    <name type="common">Black scour worm</name>
    <dbReference type="NCBI Taxonomy" id="6319"/>
    <lineage>
        <taxon>Eukaryota</taxon>
        <taxon>Metazoa</taxon>
        <taxon>Ecdysozoa</taxon>
        <taxon>Nematoda</taxon>
        <taxon>Chromadorea</taxon>
        <taxon>Rhabditida</taxon>
        <taxon>Rhabditina</taxon>
        <taxon>Rhabditomorpha</taxon>
        <taxon>Strongyloidea</taxon>
        <taxon>Trichostrongylidae</taxon>
        <taxon>Trichostrongylus</taxon>
    </lineage>
</organism>
<comment type="caution">
    <text evidence="2">The sequence shown here is derived from an EMBL/GenBank/DDBJ whole genome shotgun (WGS) entry which is preliminary data.</text>
</comment>
<dbReference type="Proteomes" id="UP001331761">
    <property type="component" value="Unassembled WGS sequence"/>
</dbReference>
<accession>A0AAN8IVS5</accession>
<dbReference type="EMBL" id="WIXE01001519">
    <property type="protein sequence ID" value="KAK5985608.1"/>
    <property type="molecule type" value="Genomic_DNA"/>
</dbReference>
<reference evidence="2 3" key="1">
    <citation type="submission" date="2019-10" db="EMBL/GenBank/DDBJ databases">
        <title>Assembly and Annotation for the nematode Trichostrongylus colubriformis.</title>
        <authorList>
            <person name="Martin J."/>
        </authorList>
    </citation>
    <scope>NUCLEOTIDE SEQUENCE [LARGE SCALE GENOMIC DNA]</scope>
    <source>
        <strain evidence="2">G859</strain>
        <tissue evidence="2">Whole worm</tissue>
    </source>
</reference>
<evidence type="ECO:0000313" key="3">
    <source>
        <dbReference type="Proteomes" id="UP001331761"/>
    </source>
</evidence>
<keyword evidence="3" id="KW-1185">Reference proteome</keyword>
<proteinExistence type="predicted"/>
<sequence length="97" mass="10416">MSAEEMPPNMSSIGKKKKREKTSQPVQPVHPQPHKSPSPEPSLVSVSTMKDDTCGAAAACTILSIEPEGATRDIEQELLLVDAPLFGVNPLHKAKVM</sequence>
<dbReference type="AlphaFoldDB" id="A0AAN8IVS5"/>
<feature type="non-terminal residue" evidence="2">
    <location>
        <position position="97"/>
    </location>
</feature>
<evidence type="ECO:0000313" key="2">
    <source>
        <dbReference type="EMBL" id="KAK5985608.1"/>
    </source>
</evidence>
<protein>
    <submittedName>
        <fullName evidence="2">Uncharacterized protein</fullName>
    </submittedName>
</protein>
<feature type="region of interest" description="Disordered" evidence="1">
    <location>
        <begin position="1"/>
        <end position="49"/>
    </location>
</feature>
<gene>
    <name evidence="2" type="ORF">GCK32_009438</name>
</gene>